<keyword evidence="2" id="KW-1185">Reference proteome</keyword>
<proteinExistence type="predicted"/>
<accession>A0A1M6XSS1</accession>
<reference evidence="1 2" key="1">
    <citation type="submission" date="2016-11" db="EMBL/GenBank/DDBJ databases">
        <authorList>
            <person name="Jaros S."/>
            <person name="Januszkiewicz K."/>
            <person name="Wedrychowicz H."/>
        </authorList>
    </citation>
    <scope>NUCLEOTIDE SEQUENCE [LARGE SCALE GENOMIC DNA]</scope>
    <source>
        <strain evidence="1 2">DSM 14214</strain>
    </source>
</reference>
<organism evidence="1 2">
    <name type="scientific">Anaerotignum lactatifermentans DSM 14214</name>
    <dbReference type="NCBI Taxonomy" id="1121323"/>
    <lineage>
        <taxon>Bacteria</taxon>
        <taxon>Bacillati</taxon>
        <taxon>Bacillota</taxon>
        <taxon>Clostridia</taxon>
        <taxon>Lachnospirales</taxon>
        <taxon>Anaerotignaceae</taxon>
        <taxon>Anaerotignum</taxon>
    </lineage>
</organism>
<dbReference type="EMBL" id="FRAH01000066">
    <property type="protein sequence ID" value="SHL09032.1"/>
    <property type="molecule type" value="Genomic_DNA"/>
</dbReference>
<evidence type="ECO:0008006" key="3">
    <source>
        <dbReference type="Google" id="ProtNLM"/>
    </source>
</evidence>
<dbReference type="Proteomes" id="UP000183975">
    <property type="component" value="Unassembled WGS sequence"/>
</dbReference>
<dbReference type="AlphaFoldDB" id="A0A1M6XSS1"/>
<gene>
    <name evidence="1" type="ORF">SAMN02745138_02851</name>
</gene>
<protein>
    <recommendedName>
        <fullName evidence="3">DUF2185 domain-containing protein</fullName>
    </recommendedName>
</protein>
<evidence type="ECO:0000313" key="2">
    <source>
        <dbReference type="Proteomes" id="UP000183975"/>
    </source>
</evidence>
<sequence length="92" mass="10647">MEFPFYDAPNTAAIICCHIIESKSPILYVSHDEDDGMWQFLCGQVHTTDEAKLVSLRWVFDFDHSVGVLADMPCGYYAQRKNRDDSWTIKKQ</sequence>
<name>A0A1M6XSS1_9FIRM</name>
<dbReference type="OrthoDB" id="9793188at2"/>
<dbReference type="RefSeq" id="WP_072852880.1">
    <property type="nucleotide sequence ID" value="NZ_FRAH01000066.1"/>
</dbReference>
<evidence type="ECO:0000313" key="1">
    <source>
        <dbReference type="EMBL" id="SHL09032.1"/>
    </source>
</evidence>